<dbReference type="Pfam" id="PF25917">
    <property type="entry name" value="BSH_RND"/>
    <property type="match status" value="1"/>
</dbReference>
<name>U3AW67_9VIBR</name>
<dbReference type="Gene3D" id="2.40.50.100">
    <property type="match status" value="1"/>
</dbReference>
<gene>
    <name evidence="4" type="ORF">VAZ01S_108_00070</name>
</gene>
<evidence type="ECO:0000256" key="2">
    <source>
        <dbReference type="SAM" id="Coils"/>
    </source>
</evidence>
<comment type="similarity">
    <text evidence="1">Belongs to the membrane fusion protein (MFP) (TC 8.A.1) family.</text>
</comment>
<evidence type="ECO:0000313" key="5">
    <source>
        <dbReference type="Proteomes" id="UP000016567"/>
    </source>
</evidence>
<keyword evidence="5" id="KW-1185">Reference proteome</keyword>
<dbReference type="Gene3D" id="2.40.30.170">
    <property type="match status" value="1"/>
</dbReference>
<evidence type="ECO:0000256" key="1">
    <source>
        <dbReference type="ARBA" id="ARBA00009477"/>
    </source>
</evidence>
<dbReference type="Gene3D" id="2.40.420.20">
    <property type="match status" value="1"/>
</dbReference>
<feature type="coiled-coil region" evidence="2">
    <location>
        <begin position="97"/>
        <end position="124"/>
    </location>
</feature>
<dbReference type="OrthoDB" id="9809068at2"/>
<dbReference type="InterPro" id="IPR006143">
    <property type="entry name" value="RND_pump_MFP"/>
</dbReference>
<accession>U3AW67</accession>
<evidence type="ECO:0000259" key="3">
    <source>
        <dbReference type="Pfam" id="PF25917"/>
    </source>
</evidence>
<dbReference type="STRING" id="1219077.VAZ01S_108_00070"/>
<dbReference type="PANTHER" id="PTHR30469:SF33">
    <property type="entry name" value="SLR1207 PROTEIN"/>
    <property type="match status" value="1"/>
</dbReference>
<dbReference type="Proteomes" id="UP000016567">
    <property type="component" value="Unassembled WGS sequence"/>
</dbReference>
<dbReference type="RefSeq" id="WP_021711740.1">
    <property type="nucleotide sequence ID" value="NZ_BAOB01000463.1"/>
</dbReference>
<sequence>MPKFWIILALTVSLVGMGSYTYLSSPHEESVFKTIKVQKGTIERQAIAVGFIVPAHSVSIKSQIDGIVGDVYVEVGQKVEQGQALIKVRPNPTPQSLTDASTDLMRSEAELESAKQKLHNLEGLVQQGIIPANYDEYVTALARVKSEKANVLQKKQNLALIRSGEASVGEAHLTSTIYAPIDGTVLNQKVEVGEPIISTQSSQAATEMMSLANMNHLIFKGSVSEQDVALLSPDMPVLLSVAPYPDQKLTGVLSKVAIQSETLNSPEDASSAKSFENGFEVEVEQLTIPEGIKLRSGFSSTAEITLQQSIDVLTVPERALQFDGETSYVLIPDNSQSGFYKKEVQLGLSDGIKVEVISGLELNETIIDSSMTGTHTND</sequence>
<dbReference type="EMBL" id="BATL01000108">
    <property type="protein sequence ID" value="GAD78005.1"/>
    <property type="molecule type" value="Genomic_DNA"/>
</dbReference>
<protein>
    <submittedName>
        <fullName evidence="4">Putative HlyD family secretion protein</fullName>
    </submittedName>
</protein>
<dbReference type="AlphaFoldDB" id="U3AW67"/>
<dbReference type="InterPro" id="IPR058625">
    <property type="entry name" value="MdtA-like_BSH"/>
</dbReference>
<dbReference type="SUPFAM" id="SSF111369">
    <property type="entry name" value="HlyD-like secretion proteins"/>
    <property type="match status" value="1"/>
</dbReference>
<dbReference type="GO" id="GO:1990281">
    <property type="term" value="C:efflux pump complex"/>
    <property type="evidence" value="ECO:0007669"/>
    <property type="project" value="TreeGrafter"/>
</dbReference>
<feature type="domain" description="Multidrug resistance protein MdtA-like barrel-sandwich hybrid" evidence="3">
    <location>
        <begin position="57"/>
        <end position="206"/>
    </location>
</feature>
<organism evidence="4 5">
    <name type="scientific">Vibrio azureus NBRC 104587</name>
    <dbReference type="NCBI Taxonomy" id="1219077"/>
    <lineage>
        <taxon>Bacteria</taxon>
        <taxon>Pseudomonadati</taxon>
        <taxon>Pseudomonadota</taxon>
        <taxon>Gammaproteobacteria</taxon>
        <taxon>Vibrionales</taxon>
        <taxon>Vibrionaceae</taxon>
        <taxon>Vibrio</taxon>
    </lineage>
</organism>
<keyword evidence="2" id="KW-0175">Coiled coil</keyword>
<reference evidence="4 5" key="1">
    <citation type="submission" date="2013-09" db="EMBL/GenBank/DDBJ databases">
        <title>Whole genome shotgun sequence of Vibrio azureus NBRC 104587.</title>
        <authorList>
            <person name="Isaki S."/>
            <person name="Hosoyama A."/>
            <person name="Numata M."/>
            <person name="Hashimoto M."/>
            <person name="Hosoyama Y."/>
            <person name="Tsuchikane K."/>
            <person name="Noguchi M."/>
            <person name="Hirakata S."/>
            <person name="Ichikawa N."/>
            <person name="Ohji S."/>
            <person name="Yamazoe A."/>
            <person name="Fujita N."/>
        </authorList>
    </citation>
    <scope>NUCLEOTIDE SEQUENCE [LARGE SCALE GENOMIC DNA]</scope>
    <source>
        <strain evidence="4 5">NBRC 104587</strain>
    </source>
</reference>
<dbReference type="eggNOG" id="COG0845">
    <property type="taxonomic scope" value="Bacteria"/>
</dbReference>
<dbReference type="PANTHER" id="PTHR30469">
    <property type="entry name" value="MULTIDRUG RESISTANCE PROTEIN MDTA"/>
    <property type="match status" value="1"/>
</dbReference>
<dbReference type="NCBIfam" id="TIGR01730">
    <property type="entry name" value="RND_mfp"/>
    <property type="match status" value="1"/>
</dbReference>
<evidence type="ECO:0000313" key="4">
    <source>
        <dbReference type="EMBL" id="GAD78005.1"/>
    </source>
</evidence>
<comment type="caution">
    <text evidence="4">The sequence shown here is derived from an EMBL/GenBank/DDBJ whole genome shotgun (WGS) entry which is preliminary data.</text>
</comment>
<dbReference type="GO" id="GO:0015562">
    <property type="term" value="F:efflux transmembrane transporter activity"/>
    <property type="evidence" value="ECO:0007669"/>
    <property type="project" value="TreeGrafter"/>
</dbReference>
<proteinExistence type="inferred from homology"/>